<feature type="domain" description="DUF306" evidence="2">
    <location>
        <begin position="260"/>
        <end position="362"/>
    </location>
</feature>
<dbReference type="InterPro" id="IPR039366">
    <property type="entry name" value="Pilotin"/>
</dbReference>
<dbReference type="InterPro" id="IPR005184">
    <property type="entry name" value="DUF306_Meta_HslJ"/>
</dbReference>
<dbReference type="PANTHER" id="PTHR35535:SF1">
    <property type="entry name" value="HEAT SHOCK PROTEIN HSLJ"/>
    <property type="match status" value="1"/>
</dbReference>
<reference evidence="4" key="1">
    <citation type="journal article" date="2019" name="Int. J. Syst. Evol. Microbiol.">
        <title>The Global Catalogue of Microorganisms (GCM) 10K type strain sequencing project: providing services to taxonomists for standard genome sequencing and annotation.</title>
        <authorList>
            <consortium name="The Broad Institute Genomics Platform"/>
            <consortium name="The Broad Institute Genome Sequencing Center for Infectious Disease"/>
            <person name="Wu L."/>
            <person name="Ma J."/>
        </authorList>
    </citation>
    <scope>NUCLEOTIDE SEQUENCE [LARGE SCALE GENOMIC DNA]</scope>
    <source>
        <strain evidence="4">JCM 17727</strain>
    </source>
</reference>
<organism evidence="3 4">
    <name type="scientific">Kangiella taiwanensis</name>
    <dbReference type="NCBI Taxonomy" id="1079179"/>
    <lineage>
        <taxon>Bacteria</taxon>
        <taxon>Pseudomonadati</taxon>
        <taxon>Pseudomonadota</taxon>
        <taxon>Gammaproteobacteria</taxon>
        <taxon>Kangiellales</taxon>
        <taxon>Kangiellaceae</taxon>
        <taxon>Kangiella</taxon>
    </lineage>
</organism>
<comment type="caution">
    <text evidence="3">The sequence shown here is derived from an EMBL/GenBank/DDBJ whole genome shotgun (WGS) entry which is preliminary data.</text>
</comment>
<evidence type="ECO:0000313" key="3">
    <source>
        <dbReference type="EMBL" id="GAA4347080.1"/>
    </source>
</evidence>
<gene>
    <name evidence="3" type="ORF">GCM10023150_09090</name>
</gene>
<dbReference type="Pfam" id="PF03724">
    <property type="entry name" value="META"/>
    <property type="match status" value="1"/>
</dbReference>
<evidence type="ECO:0000313" key="4">
    <source>
        <dbReference type="Proteomes" id="UP001501294"/>
    </source>
</evidence>
<evidence type="ECO:0000259" key="2">
    <source>
        <dbReference type="Pfam" id="PF03724"/>
    </source>
</evidence>
<dbReference type="InterPro" id="IPR038670">
    <property type="entry name" value="HslJ-like_sf"/>
</dbReference>
<dbReference type="PANTHER" id="PTHR35535">
    <property type="entry name" value="HEAT SHOCK PROTEIN HSLJ"/>
    <property type="match status" value="1"/>
</dbReference>
<dbReference type="Pfam" id="PF09619">
    <property type="entry name" value="YscW"/>
    <property type="match status" value="1"/>
</dbReference>
<feature type="signal peptide" evidence="1">
    <location>
        <begin position="1"/>
        <end position="20"/>
    </location>
</feature>
<keyword evidence="4" id="KW-1185">Reference proteome</keyword>
<dbReference type="PROSITE" id="PS51257">
    <property type="entry name" value="PROKAR_LIPOPROTEIN"/>
    <property type="match status" value="1"/>
</dbReference>
<accession>A0ABP8HY00</accession>
<protein>
    <recommendedName>
        <fullName evidence="2">DUF306 domain-containing protein</fullName>
    </recommendedName>
</protein>
<dbReference type="EMBL" id="BAABFU010000001">
    <property type="protein sequence ID" value="GAA4347080.1"/>
    <property type="molecule type" value="Genomic_DNA"/>
</dbReference>
<keyword evidence="1" id="KW-0732">Signal</keyword>
<name>A0ABP8HY00_9GAMM</name>
<dbReference type="InterPro" id="IPR053147">
    <property type="entry name" value="Hsp_HslJ-like"/>
</dbReference>
<dbReference type="Proteomes" id="UP001501294">
    <property type="component" value="Unassembled WGS sequence"/>
</dbReference>
<dbReference type="RefSeq" id="WP_223576773.1">
    <property type="nucleotide sequence ID" value="NZ_BAABFU010000001.1"/>
</dbReference>
<feature type="chain" id="PRO_5047399146" description="DUF306 domain-containing protein" evidence="1">
    <location>
        <begin position="21"/>
        <end position="367"/>
    </location>
</feature>
<dbReference type="Gene3D" id="2.40.128.270">
    <property type="match status" value="1"/>
</dbReference>
<evidence type="ECO:0000256" key="1">
    <source>
        <dbReference type="SAM" id="SignalP"/>
    </source>
</evidence>
<proteinExistence type="predicted"/>
<sequence>MKYTLTLFIAALTLGLAACKKETVPADHSAQQNQQSTFTVTAEIMYREKMLVPNGSTLAVTFRDVSIADKAAEVLSEEIIGLGNGVQLPLKAVLEVPKKRLKPRHIYALHARLEGPNGQLMWISTTRHTINTEGMTHDMGSVMLERVQSGTVDAKVDSKYPIPFTARGNEPGWLVEVQQNQIEIQTNYGQNTITAPRPIPQPYKGGYKYNAEADGHIAIIDIRRKLCYDDMSGRPYPARVTLTLNGKTYEGCGGDPLALLTEAEWVVEDIAQSGIIDNSRVTLNFDPEGRVHGISSCNSYSAAFEMTGETLTIKNPVGTLKACAPALMNQEQKFLDTLSKVTRYDIDGYGALILTTSDGKTITARQQ</sequence>